<evidence type="ECO:0000259" key="2">
    <source>
        <dbReference type="Pfam" id="PF04575"/>
    </source>
</evidence>
<feature type="chain" id="PRO_5041682432" evidence="1">
    <location>
        <begin position="29"/>
        <end position="310"/>
    </location>
</feature>
<dbReference type="InterPro" id="IPR007655">
    <property type="entry name" value="Slam_C"/>
</dbReference>
<feature type="domain" description="Surface lipoprotein assembly modifier C-terminal" evidence="2">
    <location>
        <begin position="35"/>
        <end position="310"/>
    </location>
</feature>
<name>A0AA92IMH5_9GAMM</name>
<dbReference type="AlphaFoldDB" id="A0AA92IMH5"/>
<keyword evidence="4" id="KW-1185">Reference proteome</keyword>
<evidence type="ECO:0000313" key="3">
    <source>
        <dbReference type="EMBL" id="QGT96134.1"/>
    </source>
</evidence>
<evidence type="ECO:0000256" key="1">
    <source>
        <dbReference type="SAM" id="SignalP"/>
    </source>
</evidence>
<dbReference type="Pfam" id="PF04575">
    <property type="entry name" value="SlipAM"/>
    <property type="match status" value="1"/>
</dbReference>
<reference evidence="3 4" key="1">
    <citation type="submission" date="2018-09" db="EMBL/GenBank/DDBJ databases">
        <title>Whole genome sequencing of Idiomarina andamanensis W-5T (LMG 29773T= JCM 31645T).</title>
        <authorList>
            <person name="Das S.K."/>
        </authorList>
    </citation>
    <scope>NUCLEOTIDE SEQUENCE [LARGE SCALE GENOMIC DNA]</scope>
    <source>
        <strain evidence="3 4">W-5T</strain>
    </source>
</reference>
<feature type="signal peptide" evidence="1">
    <location>
        <begin position="1"/>
        <end position="28"/>
    </location>
</feature>
<dbReference type="EMBL" id="CP032551">
    <property type="protein sequence ID" value="QGT96134.1"/>
    <property type="molecule type" value="Genomic_DNA"/>
</dbReference>
<keyword evidence="1" id="KW-0732">Signal</keyword>
<dbReference type="KEGG" id="panm:D3795_08170"/>
<dbReference type="Proteomes" id="UP000427820">
    <property type="component" value="Chromosome"/>
</dbReference>
<protein>
    <submittedName>
        <fullName evidence="3">DUF560 domain-containing protein</fullName>
    </submittedName>
</protein>
<evidence type="ECO:0000313" key="4">
    <source>
        <dbReference type="Proteomes" id="UP000427820"/>
    </source>
</evidence>
<organism evidence="3 4">
    <name type="scientific">Pseudidiomarina andamanensis</name>
    <dbReference type="NCBI Taxonomy" id="1940690"/>
    <lineage>
        <taxon>Bacteria</taxon>
        <taxon>Pseudomonadati</taxon>
        <taxon>Pseudomonadota</taxon>
        <taxon>Gammaproteobacteria</taxon>
        <taxon>Alteromonadales</taxon>
        <taxon>Idiomarinaceae</taxon>
        <taxon>Pseudidiomarina</taxon>
    </lineage>
</organism>
<proteinExistence type="predicted"/>
<accession>A0AA92IMH5</accession>
<sequence length="310" mass="35465">MIMKTSTFILSITTASLLPSMLLNVAIADEQRFSWQGKLEAGYLYDSNVTVRELDTTTNESDQAVQLKGSVSLKWNPWANLNLNTGVNHSETLYQSQDEFDLAITTIHGDLSYDFSEITVGVSRHDATADLADQAFMDYQQDALYLARLWGTRWYTRVAVQNIEKSFNQVPDRNATAEAIVGDVYWFTPSAKSFVMLGYTYHDETATNPELSYQEPQYRLTWQSQTSGWGGEHTWQIHLQWQQRDYLAPMQILDGSTREEQRLTARAQWDIPLTSGFKFTPSIEYVDNQSNFADVDYDETLAGIRLSYTF</sequence>
<gene>
    <name evidence="3" type="ORF">D3795_08170</name>
</gene>